<evidence type="ECO:0000313" key="2">
    <source>
        <dbReference type="Proteomes" id="UP000473574"/>
    </source>
</evidence>
<gene>
    <name evidence="1" type="ORF">D0962_07870</name>
</gene>
<dbReference type="EMBL" id="QZCE01000001">
    <property type="protein sequence ID" value="NEZ62696.1"/>
    <property type="molecule type" value="Genomic_DNA"/>
</dbReference>
<comment type="caution">
    <text evidence="1">The sequence shown here is derived from an EMBL/GenBank/DDBJ whole genome shotgun (WGS) entry which is preliminary data.</text>
</comment>
<dbReference type="Proteomes" id="UP000473574">
    <property type="component" value="Unassembled WGS sequence"/>
</dbReference>
<organism evidence="1 2">
    <name type="scientific">Adonisia turfae CCMR0082</name>
    <dbReference type="NCBI Taxonomy" id="2304604"/>
    <lineage>
        <taxon>Bacteria</taxon>
        <taxon>Bacillati</taxon>
        <taxon>Cyanobacteriota</taxon>
        <taxon>Adonisia</taxon>
        <taxon>Adonisia turfae</taxon>
    </lineage>
</organism>
<sequence>MLPGWLPMLLVKVTMADTKSTFEQAVAAYKEKFDRNSLTFHQPSEEHSNMIHDVMYLRVSPASYVARYDIRRQRVLA</sequence>
<evidence type="ECO:0000313" key="1">
    <source>
        <dbReference type="EMBL" id="NEZ62696.1"/>
    </source>
</evidence>
<dbReference type="AlphaFoldDB" id="A0A6M0S2R6"/>
<protein>
    <submittedName>
        <fullName evidence="1">Uncharacterized protein</fullName>
    </submittedName>
</protein>
<accession>A0A6M0S2R6</accession>
<name>A0A6M0S2R6_9CYAN</name>
<proteinExistence type="predicted"/>
<reference evidence="1 2" key="1">
    <citation type="journal article" date="2020" name="Microb. Ecol.">
        <title>Ecogenomics of the Marine Benthic Filamentous Cyanobacterium Adonisia.</title>
        <authorList>
            <person name="Walter J.M."/>
            <person name="Coutinho F.H."/>
            <person name="Leomil L."/>
            <person name="Hargreaves P.I."/>
            <person name="Campeao M.E."/>
            <person name="Vieira V.V."/>
            <person name="Silva B.S."/>
            <person name="Fistarol G.O."/>
            <person name="Salomon P.S."/>
            <person name="Sawabe T."/>
            <person name="Mino S."/>
            <person name="Hosokawa M."/>
            <person name="Miyashita H."/>
            <person name="Maruyama F."/>
            <person name="van Verk M.C."/>
            <person name="Dutilh B.E."/>
            <person name="Thompson C.C."/>
            <person name="Thompson F.L."/>
        </authorList>
    </citation>
    <scope>NUCLEOTIDE SEQUENCE [LARGE SCALE GENOMIC DNA]</scope>
    <source>
        <strain evidence="1 2">CCMR0082</strain>
    </source>
</reference>